<evidence type="ECO:0000256" key="1">
    <source>
        <dbReference type="SAM" id="Phobius"/>
    </source>
</evidence>
<evidence type="ECO:0000313" key="2">
    <source>
        <dbReference type="EMBL" id="KKS83184.1"/>
    </source>
</evidence>
<reference evidence="2 3" key="1">
    <citation type="journal article" date="2015" name="Nature">
        <title>rRNA introns, odd ribosomes, and small enigmatic genomes across a large radiation of phyla.</title>
        <authorList>
            <person name="Brown C.T."/>
            <person name="Hug L.A."/>
            <person name="Thomas B.C."/>
            <person name="Sharon I."/>
            <person name="Castelle C.J."/>
            <person name="Singh A."/>
            <person name="Wilkins M.J."/>
            <person name="Williams K.H."/>
            <person name="Banfield J.F."/>
        </authorList>
    </citation>
    <scope>NUCLEOTIDE SEQUENCE [LARGE SCALE GENOMIC DNA]</scope>
</reference>
<proteinExistence type="predicted"/>
<feature type="transmembrane region" description="Helical" evidence="1">
    <location>
        <begin position="9"/>
        <end position="27"/>
    </location>
</feature>
<gene>
    <name evidence="2" type="ORF">UV59_C0047G0006</name>
</gene>
<accession>A0A0G1CCR9</accession>
<keyword evidence="1" id="KW-0472">Membrane</keyword>
<dbReference type="AlphaFoldDB" id="A0A0G1CCR9"/>
<keyword evidence="1" id="KW-1133">Transmembrane helix</keyword>
<keyword evidence="1" id="KW-0812">Transmembrane</keyword>
<organism evidence="2 3">
    <name type="scientific">Candidatus Gottesmanbacteria bacterium GW2011_GWA1_43_11</name>
    <dbReference type="NCBI Taxonomy" id="1618436"/>
    <lineage>
        <taxon>Bacteria</taxon>
        <taxon>Candidatus Gottesmaniibacteriota</taxon>
    </lineage>
</organism>
<name>A0A0G1CCR9_9BACT</name>
<sequence length="56" mass="6031">MKNNAGSGAIYGLGMLGALVYFIQHAATVPEGIIGFFKAVFWPGVILYKVLEVLNM</sequence>
<feature type="transmembrane region" description="Helical" evidence="1">
    <location>
        <begin position="33"/>
        <end position="51"/>
    </location>
</feature>
<dbReference type="Proteomes" id="UP000034543">
    <property type="component" value="Unassembled WGS sequence"/>
</dbReference>
<evidence type="ECO:0000313" key="3">
    <source>
        <dbReference type="Proteomes" id="UP000034543"/>
    </source>
</evidence>
<dbReference type="EMBL" id="LCFB01000047">
    <property type="protein sequence ID" value="KKS83184.1"/>
    <property type="molecule type" value="Genomic_DNA"/>
</dbReference>
<comment type="caution">
    <text evidence="2">The sequence shown here is derived from an EMBL/GenBank/DDBJ whole genome shotgun (WGS) entry which is preliminary data.</text>
</comment>
<protein>
    <submittedName>
        <fullName evidence="2">Uncharacterized protein</fullName>
    </submittedName>
</protein>
<dbReference type="STRING" id="1618436.UV59_C0047G0006"/>